<name>A0ABW6RUR4_9NOCA</name>
<dbReference type="SMART" id="SM00116">
    <property type="entry name" value="CBS"/>
    <property type="match status" value="2"/>
</dbReference>
<feature type="region of interest" description="Disordered" evidence="3">
    <location>
        <begin position="178"/>
        <end position="211"/>
    </location>
</feature>
<protein>
    <submittedName>
        <fullName evidence="5">CBS domain-containing protein</fullName>
    </submittedName>
</protein>
<dbReference type="RefSeq" id="WP_063713232.1">
    <property type="nucleotide sequence ID" value="NZ_JBIAQY010000002.1"/>
</dbReference>
<proteinExistence type="predicted"/>
<dbReference type="InterPro" id="IPR000644">
    <property type="entry name" value="CBS_dom"/>
</dbReference>
<feature type="domain" description="CBS" evidence="4">
    <location>
        <begin position="69"/>
        <end position="127"/>
    </location>
</feature>
<evidence type="ECO:0000256" key="3">
    <source>
        <dbReference type="SAM" id="MobiDB-lite"/>
    </source>
</evidence>
<keyword evidence="6" id="KW-1185">Reference proteome</keyword>
<dbReference type="Gene3D" id="3.10.580.10">
    <property type="entry name" value="CBS-domain"/>
    <property type="match status" value="2"/>
</dbReference>
<gene>
    <name evidence="5" type="ORF">ACFYXQ_08140</name>
</gene>
<evidence type="ECO:0000256" key="1">
    <source>
        <dbReference type="ARBA" id="ARBA00023122"/>
    </source>
</evidence>
<dbReference type="SUPFAM" id="SSF54631">
    <property type="entry name" value="CBS-domain pair"/>
    <property type="match status" value="1"/>
</dbReference>
<evidence type="ECO:0000313" key="5">
    <source>
        <dbReference type="EMBL" id="MFF3567742.1"/>
    </source>
</evidence>
<keyword evidence="1 2" id="KW-0129">CBS domain</keyword>
<evidence type="ECO:0000259" key="4">
    <source>
        <dbReference type="PROSITE" id="PS51371"/>
    </source>
</evidence>
<organism evidence="5 6">
    <name type="scientific">Nocardia jiangxiensis</name>
    <dbReference type="NCBI Taxonomy" id="282685"/>
    <lineage>
        <taxon>Bacteria</taxon>
        <taxon>Bacillati</taxon>
        <taxon>Actinomycetota</taxon>
        <taxon>Actinomycetes</taxon>
        <taxon>Mycobacteriales</taxon>
        <taxon>Nocardiaceae</taxon>
        <taxon>Nocardia</taxon>
    </lineage>
</organism>
<dbReference type="PANTHER" id="PTHR43080">
    <property type="entry name" value="CBS DOMAIN-CONTAINING PROTEIN CBSX3, MITOCHONDRIAL"/>
    <property type="match status" value="1"/>
</dbReference>
<feature type="compositionally biased region" description="Basic and acidic residues" evidence="3">
    <location>
        <begin position="202"/>
        <end position="211"/>
    </location>
</feature>
<sequence length="211" mass="22482">MYARDILSRPVVTVRPQTPLREATALLAEHGFAALPVVDDGEHVVGMLSESDALAAESARTGTNVEAVMTSPAMVVEPGTLTGVIAARMLALHLRSMPVVEAGVLVGIVARRDLLRALICDDASIESKVRARLDNYTGSRRQWTIAVADGRVSIRGRFADADEQRTVSALAMTVEGVEDAHTVPESPPAPGQAKAPPLSEWLQRKADETIG</sequence>
<comment type="caution">
    <text evidence="5">The sequence shown here is derived from an EMBL/GenBank/DDBJ whole genome shotgun (WGS) entry which is preliminary data.</text>
</comment>
<dbReference type="InterPro" id="IPR046342">
    <property type="entry name" value="CBS_dom_sf"/>
</dbReference>
<feature type="domain" description="CBS" evidence="4">
    <location>
        <begin position="7"/>
        <end position="66"/>
    </location>
</feature>
<dbReference type="PROSITE" id="PS51371">
    <property type="entry name" value="CBS"/>
    <property type="match status" value="2"/>
</dbReference>
<reference evidence="5 6" key="1">
    <citation type="submission" date="2024-10" db="EMBL/GenBank/DDBJ databases">
        <title>The Natural Products Discovery Center: Release of the First 8490 Sequenced Strains for Exploring Actinobacteria Biosynthetic Diversity.</title>
        <authorList>
            <person name="Kalkreuter E."/>
            <person name="Kautsar S.A."/>
            <person name="Yang D."/>
            <person name="Bader C.D."/>
            <person name="Teijaro C.N."/>
            <person name="Fluegel L."/>
            <person name="Davis C.M."/>
            <person name="Simpson J.R."/>
            <person name="Lauterbach L."/>
            <person name="Steele A.D."/>
            <person name="Gui C."/>
            <person name="Meng S."/>
            <person name="Li G."/>
            <person name="Viehrig K."/>
            <person name="Ye F."/>
            <person name="Su P."/>
            <person name="Kiefer A.F."/>
            <person name="Nichols A."/>
            <person name="Cepeda A.J."/>
            <person name="Yan W."/>
            <person name="Fan B."/>
            <person name="Jiang Y."/>
            <person name="Adhikari A."/>
            <person name="Zheng C.-J."/>
            <person name="Schuster L."/>
            <person name="Cowan T.M."/>
            <person name="Smanski M.J."/>
            <person name="Chevrette M.G."/>
            <person name="De Carvalho L.P.S."/>
            <person name="Shen B."/>
        </authorList>
    </citation>
    <scope>NUCLEOTIDE SEQUENCE [LARGE SCALE GENOMIC DNA]</scope>
    <source>
        <strain evidence="5 6">NPDC002593</strain>
    </source>
</reference>
<dbReference type="EMBL" id="JBIAQY010000002">
    <property type="protein sequence ID" value="MFF3567742.1"/>
    <property type="molecule type" value="Genomic_DNA"/>
</dbReference>
<evidence type="ECO:0000256" key="2">
    <source>
        <dbReference type="PROSITE-ProRule" id="PRU00703"/>
    </source>
</evidence>
<dbReference type="PANTHER" id="PTHR43080:SF2">
    <property type="entry name" value="CBS DOMAIN-CONTAINING PROTEIN"/>
    <property type="match status" value="1"/>
</dbReference>
<dbReference type="Pfam" id="PF00571">
    <property type="entry name" value="CBS"/>
    <property type="match status" value="2"/>
</dbReference>
<dbReference type="InterPro" id="IPR051257">
    <property type="entry name" value="Diverse_CBS-Domain"/>
</dbReference>
<accession>A0ABW6RUR4</accession>
<evidence type="ECO:0000313" key="6">
    <source>
        <dbReference type="Proteomes" id="UP001601992"/>
    </source>
</evidence>
<dbReference type="Proteomes" id="UP001601992">
    <property type="component" value="Unassembled WGS sequence"/>
</dbReference>